<dbReference type="GO" id="GO:0051213">
    <property type="term" value="F:dioxygenase activity"/>
    <property type="evidence" value="ECO:0007669"/>
    <property type="project" value="UniProtKB-KW"/>
</dbReference>
<evidence type="ECO:0000313" key="2">
    <source>
        <dbReference type="Proteomes" id="UP001569428"/>
    </source>
</evidence>
<name>A0ABV4P4V7_9GAMM</name>
<keyword evidence="1" id="KW-0223">Dioxygenase</keyword>
<protein>
    <submittedName>
        <fullName evidence="1">Phytanoyl-CoA dioxygenase family protein</fullName>
    </submittedName>
</protein>
<dbReference type="SUPFAM" id="SSF51197">
    <property type="entry name" value="Clavaminate synthase-like"/>
    <property type="match status" value="1"/>
</dbReference>
<dbReference type="Pfam" id="PF05721">
    <property type="entry name" value="PhyH"/>
    <property type="match status" value="1"/>
</dbReference>
<evidence type="ECO:0000313" key="1">
    <source>
        <dbReference type="EMBL" id="MFA0813004.1"/>
    </source>
</evidence>
<accession>A0ABV4P4V7</accession>
<keyword evidence="2" id="KW-1185">Reference proteome</keyword>
<dbReference type="EMBL" id="JBGMEK010000065">
    <property type="protein sequence ID" value="MFA0813004.1"/>
    <property type="molecule type" value="Genomic_DNA"/>
</dbReference>
<dbReference type="Proteomes" id="UP001569428">
    <property type="component" value="Unassembled WGS sequence"/>
</dbReference>
<sequence length="353" mass="41727">MLQPILSLTWKVPKWLFEVISWGKSFKSNPILGNYVLNRCGLHVFRVLVAHLLFRFRLFLLSPLVPSHYRREFIENGYILIENFLPKEDFYKLSGELNRFEGPVREIVEGTTITQRIFMDSEQRSRAQELKKLVENQFLNHLMRFCSSKNRPPLFYIENLCNHANVHPRPDPQRDLHVDTFHPCVKAWLYIDNTSDENGSYVYVPGSHRLTWKRLKWEYKESLEACKKGEDRSSGRYWDGSFRVSKDDLEEMGYVEKELSVPENTLVIGNVYGFHRRGVALKKSNRMTVWMQARNNPFNPLFTPFPKATARAFEGVWKKALIRLDRRKIESGEQRNFFGYLSREYSRKSTDSK</sequence>
<reference evidence="1 2" key="1">
    <citation type="submission" date="2024-08" db="EMBL/GenBank/DDBJ databases">
        <authorList>
            <person name="Ishaq N."/>
        </authorList>
    </citation>
    <scope>NUCLEOTIDE SEQUENCE [LARGE SCALE GENOMIC DNA]</scope>
    <source>
        <strain evidence="1 2">DSM 18651</strain>
    </source>
</reference>
<gene>
    <name evidence="1" type="ORF">ACCI49_19025</name>
</gene>
<organism evidence="1 2">
    <name type="scientific">Microbulbifer epialgicus</name>
    <dbReference type="NCBI Taxonomy" id="393907"/>
    <lineage>
        <taxon>Bacteria</taxon>
        <taxon>Pseudomonadati</taxon>
        <taxon>Pseudomonadota</taxon>
        <taxon>Gammaproteobacteria</taxon>
        <taxon>Cellvibrionales</taxon>
        <taxon>Microbulbiferaceae</taxon>
        <taxon>Microbulbifer</taxon>
    </lineage>
</organism>
<comment type="caution">
    <text evidence="1">The sequence shown here is derived from an EMBL/GenBank/DDBJ whole genome shotgun (WGS) entry which is preliminary data.</text>
</comment>
<dbReference type="RefSeq" id="WP_371840748.1">
    <property type="nucleotide sequence ID" value="NZ_JBGMEK010000065.1"/>
</dbReference>
<dbReference type="Gene3D" id="2.60.120.620">
    <property type="entry name" value="q2cbj1_9rhob like domain"/>
    <property type="match status" value="1"/>
</dbReference>
<proteinExistence type="predicted"/>
<keyword evidence="1" id="KW-0560">Oxidoreductase</keyword>
<dbReference type="InterPro" id="IPR008775">
    <property type="entry name" value="Phytyl_CoA_dOase-like"/>
</dbReference>